<sequence length="217" mass="20248">MFILKPLVFVVLASTNVIAQSSSAVPTGVAGLSPCIITCLTQASSSGTCSSFTDISCVCSSQAFQSAAAQCLTSSCSSSDQAAALQLQQTECGSASGSASSGASATSLATSSGSAASESGSSSTLTGSAASSAVSSAVSSISNAESSVASSASQAGSSIRSSLSSAASAASASASASRSTSASASGSAGFKVEIGKGGLVSALVGMLGAVAGALMVL</sequence>
<dbReference type="eggNOG" id="ENOG502SD7M">
    <property type="taxonomic scope" value="Eukaryota"/>
</dbReference>
<evidence type="ECO:0000256" key="9">
    <source>
        <dbReference type="ARBA" id="ARBA00023004"/>
    </source>
</evidence>
<name>W4JNG3_HETIT</name>
<dbReference type="InterPro" id="IPR008427">
    <property type="entry name" value="Extracellular_membr_CFEM_dom"/>
</dbReference>
<keyword evidence="17" id="KW-1185">Reference proteome</keyword>
<reference evidence="16 17" key="1">
    <citation type="journal article" date="2012" name="New Phytol.">
        <title>Insight into trade-off between wood decay and parasitism from the genome of a fungal forest pathogen.</title>
        <authorList>
            <person name="Olson A."/>
            <person name="Aerts A."/>
            <person name="Asiegbu F."/>
            <person name="Belbahri L."/>
            <person name="Bouzid O."/>
            <person name="Broberg A."/>
            <person name="Canback B."/>
            <person name="Coutinho P.M."/>
            <person name="Cullen D."/>
            <person name="Dalman K."/>
            <person name="Deflorio G."/>
            <person name="van Diepen L.T."/>
            <person name="Dunand C."/>
            <person name="Duplessis S."/>
            <person name="Durling M."/>
            <person name="Gonthier P."/>
            <person name="Grimwood J."/>
            <person name="Fossdal C.G."/>
            <person name="Hansson D."/>
            <person name="Henrissat B."/>
            <person name="Hietala A."/>
            <person name="Himmelstrand K."/>
            <person name="Hoffmeister D."/>
            <person name="Hogberg N."/>
            <person name="James T.Y."/>
            <person name="Karlsson M."/>
            <person name="Kohler A."/>
            <person name="Kues U."/>
            <person name="Lee Y.H."/>
            <person name="Lin Y.C."/>
            <person name="Lind M."/>
            <person name="Lindquist E."/>
            <person name="Lombard V."/>
            <person name="Lucas S."/>
            <person name="Lunden K."/>
            <person name="Morin E."/>
            <person name="Murat C."/>
            <person name="Park J."/>
            <person name="Raffaello T."/>
            <person name="Rouze P."/>
            <person name="Salamov A."/>
            <person name="Schmutz J."/>
            <person name="Solheim H."/>
            <person name="Stahlberg J."/>
            <person name="Velez H."/>
            <person name="de Vries R.P."/>
            <person name="Wiebenga A."/>
            <person name="Woodward S."/>
            <person name="Yakovlev I."/>
            <person name="Garbelotto M."/>
            <person name="Martin F."/>
            <person name="Grigoriev I.V."/>
            <person name="Stenlid J."/>
        </authorList>
    </citation>
    <scope>NUCLEOTIDE SEQUENCE [LARGE SCALE GENOMIC DNA]</scope>
    <source>
        <strain evidence="16 17">TC 32-1</strain>
    </source>
</reference>
<dbReference type="PROSITE" id="PS52012">
    <property type="entry name" value="CFEM"/>
    <property type="match status" value="1"/>
</dbReference>
<evidence type="ECO:0000256" key="12">
    <source>
        <dbReference type="ARBA" id="ARBA00023180"/>
    </source>
</evidence>
<keyword evidence="13" id="KW-0449">Lipoprotein</keyword>
<dbReference type="AlphaFoldDB" id="W4JNG3"/>
<keyword evidence="9" id="KW-0408">Iron</keyword>
<evidence type="ECO:0000256" key="10">
    <source>
        <dbReference type="ARBA" id="ARBA00023136"/>
    </source>
</evidence>
<protein>
    <recommendedName>
        <fullName evidence="15">CFEM domain-containing protein</fullName>
    </recommendedName>
</protein>
<evidence type="ECO:0000256" key="3">
    <source>
        <dbReference type="ARBA" id="ARBA00010031"/>
    </source>
</evidence>
<evidence type="ECO:0000256" key="2">
    <source>
        <dbReference type="ARBA" id="ARBA00004613"/>
    </source>
</evidence>
<dbReference type="KEGG" id="hir:HETIRDRAFT_461384"/>
<keyword evidence="6" id="KW-0349">Heme</keyword>
<dbReference type="InterPro" id="IPR051735">
    <property type="entry name" value="CFEM_domain"/>
</dbReference>
<dbReference type="SMART" id="SM00747">
    <property type="entry name" value="CFEM"/>
    <property type="match status" value="1"/>
</dbReference>
<evidence type="ECO:0000256" key="13">
    <source>
        <dbReference type="ARBA" id="ARBA00023288"/>
    </source>
</evidence>
<evidence type="ECO:0000256" key="1">
    <source>
        <dbReference type="ARBA" id="ARBA00004609"/>
    </source>
</evidence>
<dbReference type="GeneID" id="20677162"/>
<evidence type="ECO:0000313" key="17">
    <source>
        <dbReference type="Proteomes" id="UP000030671"/>
    </source>
</evidence>
<dbReference type="EMBL" id="KI925467">
    <property type="protein sequence ID" value="ETW74605.1"/>
    <property type="molecule type" value="Genomic_DNA"/>
</dbReference>
<evidence type="ECO:0000256" key="11">
    <source>
        <dbReference type="ARBA" id="ARBA00023157"/>
    </source>
</evidence>
<dbReference type="GO" id="GO:0005576">
    <property type="term" value="C:extracellular region"/>
    <property type="evidence" value="ECO:0007669"/>
    <property type="project" value="UniProtKB-SubCell"/>
</dbReference>
<dbReference type="OrthoDB" id="4505683at2759"/>
<evidence type="ECO:0000256" key="5">
    <source>
        <dbReference type="ARBA" id="ARBA00022525"/>
    </source>
</evidence>
<feature type="chain" id="PRO_5004844904" description="CFEM domain-containing protein" evidence="14">
    <location>
        <begin position="20"/>
        <end position="217"/>
    </location>
</feature>
<evidence type="ECO:0000313" key="16">
    <source>
        <dbReference type="EMBL" id="ETW74605.1"/>
    </source>
</evidence>
<keyword evidence="8 14" id="KW-0732">Signal</keyword>
<evidence type="ECO:0000256" key="6">
    <source>
        <dbReference type="ARBA" id="ARBA00022617"/>
    </source>
</evidence>
<evidence type="ECO:0000259" key="15">
    <source>
        <dbReference type="PROSITE" id="PS52012"/>
    </source>
</evidence>
<comment type="similarity">
    <text evidence="3">Belongs to the RBT5 family.</text>
</comment>
<organism evidence="16 17">
    <name type="scientific">Heterobasidion irregulare (strain TC 32-1)</name>
    <dbReference type="NCBI Taxonomy" id="747525"/>
    <lineage>
        <taxon>Eukaryota</taxon>
        <taxon>Fungi</taxon>
        <taxon>Dikarya</taxon>
        <taxon>Basidiomycota</taxon>
        <taxon>Agaricomycotina</taxon>
        <taxon>Agaricomycetes</taxon>
        <taxon>Russulales</taxon>
        <taxon>Bondarzewiaceae</taxon>
        <taxon>Heterobasidion</taxon>
        <taxon>Heterobasidion annosum species complex</taxon>
    </lineage>
</organism>
<evidence type="ECO:0000256" key="8">
    <source>
        <dbReference type="ARBA" id="ARBA00022729"/>
    </source>
</evidence>
<dbReference type="HOGENOM" id="CLU_079937_0_1_1"/>
<gene>
    <name evidence="16" type="ORF">HETIRDRAFT_461384</name>
</gene>
<keyword evidence="10" id="KW-0472">Membrane</keyword>
<dbReference type="PANTHER" id="PTHR37928:SF2">
    <property type="entry name" value="GPI ANCHORED CFEM DOMAIN PROTEIN (AFU_ORTHOLOGUE AFUA_6G10580)"/>
    <property type="match status" value="1"/>
</dbReference>
<dbReference type="RefSeq" id="XP_009553107.1">
    <property type="nucleotide sequence ID" value="XM_009554812.1"/>
</dbReference>
<dbReference type="Pfam" id="PF05730">
    <property type="entry name" value="CFEM"/>
    <property type="match status" value="1"/>
</dbReference>
<dbReference type="GO" id="GO:0005886">
    <property type="term" value="C:plasma membrane"/>
    <property type="evidence" value="ECO:0007669"/>
    <property type="project" value="UniProtKB-SubCell"/>
</dbReference>
<dbReference type="InParanoid" id="W4JNG3"/>
<dbReference type="PANTHER" id="PTHR37928">
    <property type="entry name" value="CFEM DOMAIN PROTEIN (AFU_ORTHOLOGUE AFUA_6G14090)"/>
    <property type="match status" value="1"/>
</dbReference>
<evidence type="ECO:0000256" key="14">
    <source>
        <dbReference type="SAM" id="SignalP"/>
    </source>
</evidence>
<accession>W4JNG3</accession>
<dbReference type="Proteomes" id="UP000030671">
    <property type="component" value="Unassembled WGS sequence"/>
</dbReference>
<keyword evidence="7" id="KW-0479">Metal-binding</keyword>
<comment type="subcellular location">
    <subcellularLocation>
        <location evidence="1">Cell membrane</location>
        <topology evidence="1">Lipid-anchor</topology>
        <topology evidence="1">GPI-anchor</topology>
    </subcellularLocation>
    <subcellularLocation>
        <location evidence="2">Secreted</location>
    </subcellularLocation>
</comment>
<proteinExistence type="inferred from homology"/>
<feature type="domain" description="CFEM" evidence="15">
    <location>
        <begin position="7"/>
        <end position="119"/>
    </location>
</feature>
<dbReference type="GO" id="GO:0046872">
    <property type="term" value="F:metal ion binding"/>
    <property type="evidence" value="ECO:0007669"/>
    <property type="project" value="UniProtKB-KW"/>
</dbReference>
<keyword evidence="12" id="KW-0325">Glycoprotein</keyword>
<evidence type="ECO:0000256" key="7">
    <source>
        <dbReference type="ARBA" id="ARBA00022723"/>
    </source>
</evidence>
<evidence type="ECO:0000256" key="4">
    <source>
        <dbReference type="ARBA" id="ARBA00022475"/>
    </source>
</evidence>
<keyword evidence="4" id="KW-1003">Cell membrane</keyword>
<keyword evidence="5" id="KW-0964">Secreted</keyword>
<keyword evidence="11" id="KW-1015">Disulfide bond</keyword>
<feature type="signal peptide" evidence="14">
    <location>
        <begin position="1"/>
        <end position="19"/>
    </location>
</feature>